<evidence type="ECO:0000256" key="1">
    <source>
        <dbReference type="SAM" id="MobiDB-lite"/>
    </source>
</evidence>
<proteinExistence type="predicted"/>
<dbReference type="AlphaFoldDB" id="X0GXP1"/>
<reference evidence="2" key="2">
    <citation type="submission" date="2012-05" db="EMBL/GenBank/DDBJ databases">
        <title>The Genome Annotation of Fusarium oxysporum PHW808.</title>
        <authorList>
            <consortium name="The Broad Institute Genomics Platform"/>
            <person name="Ma L.-J."/>
            <person name="Corby-Kistler H."/>
            <person name="Broz K."/>
            <person name="Gale L.R."/>
            <person name="Jonkers W."/>
            <person name="O'Donnell K."/>
            <person name="Ploetz R."/>
            <person name="Steinberg C."/>
            <person name="Schwartz D.C."/>
            <person name="VanEtten H."/>
            <person name="Zhou S."/>
            <person name="Young S.K."/>
            <person name="Zeng Q."/>
            <person name="Gargeya S."/>
            <person name="Fitzgerald M."/>
            <person name="Abouelleil A."/>
            <person name="Alvarado L."/>
            <person name="Chapman S.B."/>
            <person name="Gainer-Dewar J."/>
            <person name="Goldberg J."/>
            <person name="Griggs A."/>
            <person name="Gujja S."/>
            <person name="Hansen M."/>
            <person name="Howarth C."/>
            <person name="Imamovic A."/>
            <person name="Ireland A."/>
            <person name="Larimer J."/>
            <person name="McCowan C."/>
            <person name="Murphy C."/>
            <person name="Pearson M."/>
            <person name="Poon T.W."/>
            <person name="Priest M."/>
            <person name="Roberts A."/>
            <person name="Saif S."/>
            <person name="Shea T."/>
            <person name="Sykes S."/>
            <person name="Wortman J."/>
            <person name="Nusbaum C."/>
            <person name="Birren B."/>
        </authorList>
    </citation>
    <scope>NUCLEOTIDE SEQUENCE</scope>
    <source>
        <strain evidence="2">54008</strain>
    </source>
</reference>
<gene>
    <name evidence="2" type="ORF">FOPG_19133</name>
</gene>
<dbReference type="HOGENOM" id="CLU_2527557_0_0_1"/>
<dbReference type="Proteomes" id="UP000030676">
    <property type="component" value="Unassembled WGS sequence"/>
</dbReference>
<organism evidence="2">
    <name type="scientific">Fusarium oxysporum f. sp. conglutinans race 2 54008</name>
    <dbReference type="NCBI Taxonomy" id="1089457"/>
    <lineage>
        <taxon>Eukaryota</taxon>
        <taxon>Fungi</taxon>
        <taxon>Dikarya</taxon>
        <taxon>Ascomycota</taxon>
        <taxon>Pezizomycotina</taxon>
        <taxon>Sordariomycetes</taxon>
        <taxon>Hypocreomycetidae</taxon>
        <taxon>Hypocreales</taxon>
        <taxon>Nectriaceae</taxon>
        <taxon>Fusarium</taxon>
        <taxon>Fusarium oxysporum species complex</taxon>
    </lineage>
</organism>
<feature type="region of interest" description="Disordered" evidence="1">
    <location>
        <begin position="1"/>
        <end position="46"/>
    </location>
</feature>
<sequence length="84" mass="10216">MDHHRLLKKINESDRVQDKEQAKKRAEGGLAGAFKDNNYRERNRNPPKSFKELYQLQNKQLQKKQVVQERADKRWYNRFLSRES</sequence>
<evidence type="ECO:0000313" key="2">
    <source>
        <dbReference type="EMBL" id="EXL64611.1"/>
    </source>
</evidence>
<name>X0GXP1_FUSOX</name>
<accession>X0GXP1</accession>
<reference evidence="2" key="1">
    <citation type="submission" date="2011-11" db="EMBL/GenBank/DDBJ databases">
        <title>The Genome Sequence of Fusarium oxysporum PHW808.</title>
        <authorList>
            <consortium name="The Broad Institute Genome Sequencing Platform"/>
            <person name="Ma L.-J."/>
            <person name="Gale L.R."/>
            <person name="Schwartz D.C."/>
            <person name="Zhou S."/>
            <person name="Corby-Kistler H."/>
            <person name="Young S.K."/>
            <person name="Zeng Q."/>
            <person name="Gargeya S."/>
            <person name="Fitzgerald M."/>
            <person name="Haas B."/>
            <person name="Abouelleil A."/>
            <person name="Alvarado L."/>
            <person name="Arachchi H.M."/>
            <person name="Berlin A."/>
            <person name="Brown A."/>
            <person name="Chapman S.B."/>
            <person name="Chen Z."/>
            <person name="Dunbar C."/>
            <person name="Freedman E."/>
            <person name="Gearin G."/>
            <person name="Goldberg J."/>
            <person name="Griggs A."/>
            <person name="Gujja S."/>
            <person name="Heiman D."/>
            <person name="Howarth C."/>
            <person name="Larson L."/>
            <person name="Lui A."/>
            <person name="MacDonald P.J.P."/>
            <person name="Montmayeur A."/>
            <person name="Murphy C."/>
            <person name="Neiman D."/>
            <person name="Pearson M."/>
            <person name="Priest M."/>
            <person name="Roberts A."/>
            <person name="Saif S."/>
            <person name="Shea T."/>
            <person name="Shenoy N."/>
            <person name="Sisk P."/>
            <person name="Stolte C."/>
            <person name="Sykes S."/>
            <person name="Wortman J."/>
            <person name="Nusbaum C."/>
            <person name="Birren B."/>
        </authorList>
    </citation>
    <scope>NUCLEOTIDE SEQUENCE [LARGE SCALE GENOMIC DNA]</scope>
    <source>
        <strain evidence="2">54008</strain>
    </source>
</reference>
<feature type="compositionally biased region" description="Basic and acidic residues" evidence="1">
    <location>
        <begin position="1"/>
        <end position="27"/>
    </location>
</feature>
<dbReference type="EMBL" id="JH659255">
    <property type="protein sequence ID" value="EXL64611.1"/>
    <property type="molecule type" value="Genomic_DNA"/>
</dbReference>
<protein>
    <submittedName>
        <fullName evidence="2">Uncharacterized protein</fullName>
    </submittedName>
</protein>